<keyword evidence="1" id="KW-0732">Signal</keyword>
<dbReference type="Proteomes" id="UP000199116">
    <property type="component" value="Unassembled WGS sequence"/>
</dbReference>
<dbReference type="PANTHER" id="PTHR33321">
    <property type="match status" value="1"/>
</dbReference>
<sequence length="224" mass="25997">MKNTCLLITLFTLLVVIEMQAQQPEVFKEKDKTLMFTNDSPFLDSEVKNGLVKTFFKVYPKMVKDFNPEAKDTIYVKIDTSYTGVAFANNGKITISSQWLEKKPNDLDVITHEAMHIVQSYPHQADPGWLTEGIADYVRYKYGVNNEGAEWFLPEYSPDQSYKNSYRITARFLAWISNNYNQNLVVTLDRNMRENTYSEVLWKELTGATLDELWEAYAENPDNI</sequence>
<evidence type="ECO:0000313" key="3">
    <source>
        <dbReference type="Proteomes" id="UP000199116"/>
    </source>
</evidence>
<name>A0A1I2M1G3_9FLAO</name>
<dbReference type="Pfam" id="PF04450">
    <property type="entry name" value="BSP"/>
    <property type="match status" value="1"/>
</dbReference>
<gene>
    <name evidence="2" type="ORF">SAMN04488033_110111</name>
</gene>
<protein>
    <submittedName>
        <fullName evidence="2">Peptidase</fullName>
    </submittedName>
</protein>
<dbReference type="RefSeq" id="WP_177195686.1">
    <property type="nucleotide sequence ID" value="NZ_FOOH01000010.1"/>
</dbReference>
<proteinExistence type="predicted"/>
<dbReference type="PANTHER" id="PTHR33321:SF12">
    <property type="entry name" value="PLANT BASIC SECRETORY PROTEIN (BSP) FAMILY PROTEIN"/>
    <property type="match status" value="1"/>
</dbReference>
<feature type="signal peptide" evidence="1">
    <location>
        <begin position="1"/>
        <end position="21"/>
    </location>
</feature>
<feature type="chain" id="PRO_5011733174" evidence="1">
    <location>
        <begin position="22"/>
        <end position="224"/>
    </location>
</feature>
<dbReference type="InterPro" id="IPR007541">
    <property type="entry name" value="Uncharacterised_BSP"/>
</dbReference>
<organism evidence="2 3">
    <name type="scientific">Salegentibacter agarivorans</name>
    <dbReference type="NCBI Taxonomy" id="345907"/>
    <lineage>
        <taxon>Bacteria</taxon>
        <taxon>Pseudomonadati</taxon>
        <taxon>Bacteroidota</taxon>
        <taxon>Flavobacteriia</taxon>
        <taxon>Flavobacteriales</taxon>
        <taxon>Flavobacteriaceae</taxon>
        <taxon>Salegentibacter</taxon>
    </lineage>
</organism>
<dbReference type="AlphaFoldDB" id="A0A1I2M1G3"/>
<evidence type="ECO:0000256" key="1">
    <source>
        <dbReference type="SAM" id="SignalP"/>
    </source>
</evidence>
<accession>A0A1I2M1G3</accession>
<evidence type="ECO:0000313" key="2">
    <source>
        <dbReference type="EMBL" id="SFF83131.1"/>
    </source>
</evidence>
<reference evidence="3" key="1">
    <citation type="submission" date="2016-10" db="EMBL/GenBank/DDBJ databases">
        <authorList>
            <person name="Varghese N."/>
            <person name="Submissions S."/>
        </authorList>
    </citation>
    <scope>NUCLEOTIDE SEQUENCE [LARGE SCALE GENOMIC DNA]</scope>
    <source>
        <strain evidence="3">DSM 23515</strain>
    </source>
</reference>
<keyword evidence="3" id="KW-1185">Reference proteome</keyword>
<dbReference type="EMBL" id="FOOH01000010">
    <property type="protein sequence ID" value="SFF83131.1"/>
    <property type="molecule type" value="Genomic_DNA"/>
</dbReference>